<dbReference type="STRING" id="1203554.HMPREF1476_00125"/>
<accession>S3BKY3</accession>
<dbReference type="RefSeq" id="WP_016473587.1">
    <property type="nucleotide sequence ID" value="NZ_KE150480.1"/>
</dbReference>
<sequence length="200" mass="21726">MREYTRQEQEAAAVAAKLIAAEGRTWARAFRDAQRSVGIRPDPNLTASEIRRWFALFAPHEHQALLAAKRHAALHVMRSVPELNCRLIGVVLSGAAVETSPAELVAIGTGEKEAFLALLNAGFLPEPLDAPYPTAFARRVGEKCLDSLLLDVRGEPVLVRIVPEHTPLPALTRPDEFQAEWEAAGALPSDALAQVLSDTP</sequence>
<reference evidence="1 2" key="1">
    <citation type="submission" date="2013-04" db="EMBL/GenBank/DDBJ databases">
        <title>The Genome Sequence of Sutterella wadsworthensis HGA0223.</title>
        <authorList>
            <consortium name="The Broad Institute Genomics Platform"/>
            <person name="Earl A."/>
            <person name="Ward D."/>
            <person name="Feldgarden M."/>
            <person name="Gevers D."/>
            <person name="Schmidt T.M."/>
            <person name="Dover J."/>
            <person name="Dai D."/>
            <person name="Walker B."/>
            <person name="Young S."/>
            <person name="Zeng Q."/>
            <person name="Gargeya S."/>
            <person name="Fitzgerald M."/>
            <person name="Haas B."/>
            <person name="Abouelleil A."/>
            <person name="Allen A.W."/>
            <person name="Alvarado L."/>
            <person name="Arachchi H.M."/>
            <person name="Berlin A.M."/>
            <person name="Chapman S.B."/>
            <person name="Gainer-Dewar J."/>
            <person name="Goldberg J."/>
            <person name="Griggs A."/>
            <person name="Gujja S."/>
            <person name="Hansen M."/>
            <person name="Howarth C."/>
            <person name="Imamovic A."/>
            <person name="Ireland A."/>
            <person name="Larimer J."/>
            <person name="McCowan C."/>
            <person name="Murphy C."/>
            <person name="Pearson M."/>
            <person name="Poon T.W."/>
            <person name="Priest M."/>
            <person name="Roberts A."/>
            <person name="Saif S."/>
            <person name="Shea T."/>
            <person name="Sisk P."/>
            <person name="Sykes S."/>
            <person name="Wortman J."/>
            <person name="Nusbaum C."/>
            <person name="Birren B."/>
        </authorList>
    </citation>
    <scope>NUCLEOTIDE SEQUENCE [LARGE SCALE GENOMIC DNA]</scope>
    <source>
        <strain evidence="1 2">HGA0223</strain>
    </source>
</reference>
<gene>
    <name evidence="1" type="ORF">HMPREF1476_00125</name>
</gene>
<dbReference type="EMBL" id="ATCF01000004">
    <property type="protein sequence ID" value="EPE01894.1"/>
    <property type="molecule type" value="Genomic_DNA"/>
</dbReference>
<dbReference type="PATRIC" id="fig|1203554.3.peg.117"/>
<protein>
    <submittedName>
        <fullName evidence="1">Uncharacterized protein</fullName>
    </submittedName>
</protein>
<organism evidence="1 2">
    <name type="scientific">Sutterella wadsworthensis HGA0223</name>
    <dbReference type="NCBI Taxonomy" id="1203554"/>
    <lineage>
        <taxon>Bacteria</taxon>
        <taxon>Pseudomonadati</taxon>
        <taxon>Pseudomonadota</taxon>
        <taxon>Betaproteobacteria</taxon>
        <taxon>Burkholderiales</taxon>
        <taxon>Sutterellaceae</taxon>
        <taxon>Sutterella</taxon>
    </lineage>
</organism>
<evidence type="ECO:0000313" key="1">
    <source>
        <dbReference type="EMBL" id="EPE01894.1"/>
    </source>
</evidence>
<dbReference type="Proteomes" id="UP000014400">
    <property type="component" value="Unassembled WGS sequence"/>
</dbReference>
<evidence type="ECO:0000313" key="2">
    <source>
        <dbReference type="Proteomes" id="UP000014400"/>
    </source>
</evidence>
<proteinExistence type="predicted"/>
<dbReference type="AlphaFoldDB" id="S3BKY3"/>
<dbReference type="eggNOG" id="ENOG5032QI3">
    <property type="taxonomic scope" value="Bacteria"/>
</dbReference>
<keyword evidence="2" id="KW-1185">Reference proteome</keyword>
<name>S3BKY3_9BURK</name>
<comment type="caution">
    <text evidence="1">The sequence shown here is derived from an EMBL/GenBank/DDBJ whole genome shotgun (WGS) entry which is preliminary data.</text>
</comment>
<dbReference type="HOGENOM" id="CLU_1401831_0_0_4"/>